<evidence type="ECO:0000256" key="1">
    <source>
        <dbReference type="SAM" id="SignalP"/>
    </source>
</evidence>
<protein>
    <recommendedName>
        <fullName evidence="4">Lipocalin-like domain-containing protein</fullName>
    </recommendedName>
</protein>
<comment type="caution">
    <text evidence="2">The sequence shown here is derived from an EMBL/GenBank/DDBJ whole genome shotgun (WGS) entry which is preliminary data.</text>
</comment>
<feature type="chain" id="PRO_5045731504" description="Lipocalin-like domain-containing protein" evidence="1">
    <location>
        <begin position="22"/>
        <end position="174"/>
    </location>
</feature>
<keyword evidence="1" id="KW-0732">Signal</keyword>
<evidence type="ECO:0008006" key="4">
    <source>
        <dbReference type="Google" id="ProtNLM"/>
    </source>
</evidence>
<proteinExistence type="predicted"/>
<organism evidence="2 3">
    <name type="scientific">Negadavirga shengliensis</name>
    <dbReference type="NCBI Taxonomy" id="1389218"/>
    <lineage>
        <taxon>Bacteria</taxon>
        <taxon>Pseudomonadati</taxon>
        <taxon>Bacteroidota</taxon>
        <taxon>Cytophagia</taxon>
        <taxon>Cytophagales</taxon>
        <taxon>Cyclobacteriaceae</taxon>
        <taxon>Negadavirga</taxon>
    </lineage>
</organism>
<evidence type="ECO:0000313" key="3">
    <source>
        <dbReference type="Proteomes" id="UP001595818"/>
    </source>
</evidence>
<dbReference type="EMBL" id="JBHSJJ010000018">
    <property type="protein sequence ID" value="MFC4874441.1"/>
    <property type="molecule type" value="Genomic_DNA"/>
</dbReference>
<sequence>MKNNCSVFLLFAVLSTSLFYACSGSDDDGPLAATIVGFWSYDSHEIEARVNDKDFVTFLVEELGMNEVQAQFYQSLLIASYVSTEDLQSTTLEFNEDGTYEVSDGTDTETGTYELKDNSSILLMHSEDSTLEFLVEELSQNRLSLTFSEEEQIDLTEDGTEEAIHMLISLKLKK</sequence>
<evidence type="ECO:0000313" key="2">
    <source>
        <dbReference type="EMBL" id="MFC4874441.1"/>
    </source>
</evidence>
<feature type="signal peptide" evidence="1">
    <location>
        <begin position="1"/>
        <end position="21"/>
    </location>
</feature>
<dbReference type="Proteomes" id="UP001595818">
    <property type="component" value="Unassembled WGS sequence"/>
</dbReference>
<name>A0ABV9T6Q8_9BACT</name>
<gene>
    <name evidence="2" type="ORF">ACFPFU_22245</name>
</gene>
<reference evidence="3" key="1">
    <citation type="journal article" date="2019" name="Int. J. Syst. Evol. Microbiol.">
        <title>The Global Catalogue of Microorganisms (GCM) 10K type strain sequencing project: providing services to taxonomists for standard genome sequencing and annotation.</title>
        <authorList>
            <consortium name="The Broad Institute Genomics Platform"/>
            <consortium name="The Broad Institute Genome Sequencing Center for Infectious Disease"/>
            <person name="Wu L."/>
            <person name="Ma J."/>
        </authorList>
    </citation>
    <scope>NUCLEOTIDE SEQUENCE [LARGE SCALE GENOMIC DNA]</scope>
    <source>
        <strain evidence="3">CGMCC 4.7466</strain>
    </source>
</reference>
<dbReference type="RefSeq" id="WP_377068291.1">
    <property type="nucleotide sequence ID" value="NZ_JBHSJJ010000018.1"/>
</dbReference>
<dbReference type="PROSITE" id="PS51257">
    <property type="entry name" value="PROKAR_LIPOPROTEIN"/>
    <property type="match status" value="1"/>
</dbReference>
<accession>A0ABV9T6Q8</accession>
<keyword evidence="3" id="KW-1185">Reference proteome</keyword>